<proteinExistence type="predicted"/>
<reference evidence="1" key="1">
    <citation type="submission" date="2022-10" db="EMBL/GenBank/DDBJ databases">
        <title>Whole-Genome Sequencing of Brachybacterium huguangmaarense BRM-3, Isolated from Betula schmidtii.</title>
        <authorList>
            <person name="Haam D."/>
        </authorList>
    </citation>
    <scope>NUCLEOTIDE SEQUENCE</scope>
    <source>
        <strain evidence="1">BRM-3</strain>
    </source>
</reference>
<dbReference type="InterPro" id="IPR023214">
    <property type="entry name" value="HAD_sf"/>
</dbReference>
<dbReference type="SFLD" id="SFLDG01129">
    <property type="entry name" value="C1.5:_HAD__Beta-PGM__Phosphata"/>
    <property type="match status" value="1"/>
</dbReference>
<keyword evidence="2" id="KW-1185">Reference proteome</keyword>
<dbReference type="Gene3D" id="3.40.50.1000">
    <property type="entry name" value="HAD superfamily/HAD-like"/>
    <property type="match status" value="1"/>
</dbReference>
<name>A0ABY6G0X3_9MICO</name>
<dbReference type="SFLD" id="SFLDS00003">
    <property type="entry name" value="Haloacid_Dehalogenase"/>
    <property type="match status" value="1"/>
</dbReference>
<dbReference type="Proteomes" id="UP001164305">
    <property type="component" value="Chromosome"/>
</dbReference>
<dbReference type="CDD" id="cd02603">
    <property type="entry name" value="HAD_sEH-N_like"/>
    <property type="match status" value="1"/>
</dbReference>
<sequence length="232" mass="25024">MSRRSSVRRAAPRPVVVFDFGGVLSAGHDPVGDVLEITGGDRADVARAYWDGRAAYDHGDTSPERYWGAVAAAGAIPEPSATTVEDLQDADDRYWLRLDPEARALLHDLARNGVTLVLLSNASIAFGEAVRRADWFEAFSFAVISGEEGIVKPDPEIYEILLSALAHESGGVARPGGVVFFDDREENVRGARDLGIDAHLWPRNDPDRDPGTPNPGVAQARELLAARGITLD</sequence>
<dbReference type="InterPro" id="IPR006439">
    <property type="entry name" value="HAD-SF_hydro_IA"/>
</dbReference>
<dbReference type="InterPro" id="IPR036412">
    <property type="entry name" value="HAD-like_sf"/>
</dbReference>
<organism evidence="1 2">
    <name type="scientific">Brachybacterium huguangmaarense</name>
    <dbReference type="NCBI Taxonomy" id="1652028"/>
    <lineage>
        <taxon>Bacteria</taxon>
        <taxon>Bacillati</taxon>
        <taxon>Actinomycetota</taxon>
        <taxon>Actinomycetes</taxon>
        <taxon>Micrococcales</taxon>
        <taxon>Dermabacteraceae</taxon>
        <taxon>Brachybacterium</taxon>
    </lineage>
</organism>
<dbReference type="PRINTS" id="PR00413">
    <property type="entry name" value="HADHALOGNASE"/>
</dbReference>
<dbReference type="PANTHER" id="PTHR43611">
    <property type="entry name" value="ALPHA-D-GLUCOSE 1-PHOSPHATE PHOSPHATASE"/>
    <property type="match status" value="1"/>
</dbReference>
<accession>A0ABY6G0X3</accession>
<dbReference type="RefSeq" id="WP_263593995.1">
    <property type="nucleotide sequence ID" value="NZ_CP107020.1"/>
</dbReference>
<dbReference type="Pfam" id="PF00702">
    <property type="entry name" value="Hydrolase"/>
    <property type="match status" value="1"/>
</dbReference>
<gene>
    <name evidence="1" type="ORF">BRM3_14460</name>
</gene>
<protein>
    <submittedName>
        <fullName evidence="1">HAD family phosphatase</fullName>
    </submittedName>
</protein>
<evidence type="ECO:0000313" key="2">
    <source>
        <dbReference type="Proteomes" id="UP001164305"/>
    </source>
</evidence>
<dbReference type="SUPFAM" id="SSF56784">
    <property type="entry name" value="HAD-like"/>
    <property type="match status" value="1"/>
</dbReference>
<dbReference type="EMBL" id="CP107020">
    <property type="protein sequence ID" value="UYG16782.1"/>
    <property type="molecule type" value="Genomic_DNA"/>
</dbReference>
<evidence type="ECO:0000313" key="1">
    <source>
        <dbReference type="EMBL" id="UYG16782.1"/>
    </source>
</evidence>
<dbReference type="NCBIfam" id="TIGR01509">
    <property type="entry name" value="HAD-SF-IA-v3"/>
    <property type="match status" value="1"/>
</dbReference>
<dbReference type="PANTHER" id="PTHR43611:SF3">
    <property type="entry name" value="FLAVIN MONONUCLEOTIDE HYDROLASE 1, CHLOROPLATIC"/>
    <property type="match status" value="1"/>
</dbReference>